<accession>A0A2T4BUB7</accession>
<dbReference type="OrthoDB" id="4892346at2759"/>
<name>A0A2T4BUB7_TRILO</name>
<gene>
    <name evidence="1" type="ORF">M440DRAFT_1425517</name>
</gene>
<dbReference type="STRING" id="983965.A0A2T4BUB7"/>
<feature type="non-terminal residue" evidence="1">
    <location>
        <position position="1"/>
    </location>
</feature>
<protein>
    <submittedName>
        <fullName evidence="1">Uncharacterized protein</fullName>
    </submittedName>
</protein>
<dbReference type="AlphaFoldDB" id="A0A2T4BUB7"/>
<keyword evidence="2" id="KW-1185">Reference proteome</keyword>
<evidence type="ECO:0000313" key="2">
    <source>
        <dbReference type="Proteomes" id="UP000240760"/>
    </source>
</evidence>
<proteinExistence type="predicted"/>
<organism evidence="1 2">
    <name type="scientific">Trichoderma longibrachiatum ATCC 18648</name>
    <dbReference type="NCBI Taxonomy" id="983965"/>
    <lineage>
        <taxon>Eukaryota</taxon>
        <taxon>Fungi</taxon>
        <taxon>Dikarya</taxon>
        <taxon>Ascomycota</taxon>
        <taxon>Pezizomycotina</taxon>
        <taxon>Sordariomycetes</taxon>
        <taxon>Hypocreomycetidae</taxon>
        <taxon>Hypocreales</taxon>
        <taxon>Hypocreaceae</taxon>
        <taxon>Trichoderma</taxon>
    </lineage>
</organism>
<dbReference type="Proteomes" id="UP000240760">
    <property type="component" value="Unassembled WGS sequence"/>
</dbReference>
<reference evidence="1 2" key="1">
    <citation type="submission" date="2016-07" db="EMBL/GenBank/DDBJ databases">
        <title>Multiple horizontal gene transfer events from other fungi enriched the ability of initially mycotrophic Trichoderma (Ascomycota) to feed on dead plant biomass.</title>
        <authorList>
            <consortium name="DOE Joint Genome Institute"/>
            <person name="Aerts A."/>
            <person name="Atanasova L."/>
            <person name="Chenthamara K."/>
            <person name="Zhang J."/>
            <person name="Grujic M."/>
            <person name="Henrissat B."/>
            <person name="Kuo A."/>
            <person name="Salamov A."/>
            <person name="Lipzen A."/>
            <person name="Labutti K."/>
            <person name="Barry K."/>
            <person name="Miao Y."/>
            <person name="Rahimi M.J."/>
            <person name="Shen Q."/>
            <person name="Grigoriev I.V."/>
            <person name="Kubicek C.P."/>
            <person name="Druzhinina I.S."/>
        </authorList>
    </citation>
    <scope>NUCLEOTIDE SEQUENCE [LARGE SCALE GENOMIC DNA]</scope>
    <source>
        <strain evidence="1 2">ATCC 18648</strain>
    </source>
</reference>
<evidence type="ECO:0000313" key="1">
    <source>
        <dbReference type="EMBL" id="PTB72911.1"/>
    </source>
</evidence>
<sequence length="92" mass="9762">GRVRHMLRSNGPALFGDALLGAEPPVVFGPEEVASFAVLVKGLRVNGQVVMLGPAFGDDLEQVVEGKKVEGAIRVEVELLWKGRDLRAGAAK</sequence>
<dbReference type="EMBL" id="KZ679140">
    <property type="protein sequence ID" value="PTB72911.1"/>
    <property type="molecule type" value="Genomic_DNA"/>
</dbReference>